<dbReference type="AlphaFoldDB" id="A0A2G1W602"/>
<feature type="compositionally biased region" description="Polar residues" evidence="1">
    <location>
        <begin position="114"/>
        <end position="124"/>
    </location>
</feature>
<keyword evidence="2" id="KW-0472">Membrane</keyword>
<keyword evidence="4" id="KW-1185">Reference proteome</keyword>
<evidence type="ECO:0000256" key="2">
    <source>
        <dbReference type="SAM" id="Phobius"/>
    </source>
</evidence>
<comment type="caution">
    <text evidence="3">The sequence shown here is derived from an EMBL/GenBank/DDBJ whole genome shotgun (WGS) entry which is preliminary data.</text>
</comment>
<feature type="transmembrane region" description="Helical" evidence="2">
    <location>
        <begin position="34"/>
        <end position="55"/>
    </location>
</feature>
<feature type="transmembrane region" description="Helical" evidence="2">
    <location>
        <begin position="85"/>
        <end position="105"/>
    </location>
</feature>
<protein>
    <submittedName>
        <fullName evidence="3">Uncharacterized protein</fullName>
    </submittedName>
</protein>
<accession>A0A2G1W602</accession>
<evidence type="ECO:0000256" key="1">
    <source>
        <dbReference type="SAM" id="MobiDB-lite"/>
    </source>
</evidence>
<organism evidence="3 4">
    <name type="scientific">Rhodopirellula bahusiensis</name>
    <dbReference type="NCBI Taxonomy" id="2014065"/>
    <lineage>
        <taxon>Bacteria</taxon>
        <taxon>Pseudomonadati</taxon>
        <taxon>Planctomycetota</taxon>
        <taxon>Planctomycetia</taxon>
        <taxon>Pirellulales</taxon>
        <taxon>Pirellulaceae</taxon>
        <taxon>Rhodopirellula</taxon>
    </lineage>
</organism>
<proteinExistence type="predicted"/>
<dbReference type="EMBL" id="NIZW01000011">
    <property type="protein sequence ID" value="PHQ34455.1"/>
    <property type="molecule type" value="Genomic_DNA"/>
</dbReference>
<gene>
    <name evidence="3" type="ORF">CEE69_15765</name>
</gene>
<name>A0A2G1W602_9BACT</name>
<sequence>MSVPPPTSFNRPELACDDTQNASRTKLLKRLKSGFAVGGLLTLLVGPLGTALAMYESFHAISKNLPTPTAEDLSDSINHSLNTTVFMLPVSAAFLLGWAICGWLISQTLANQSGSHSQSPSDAETASLLVGESPPSSADIIDEGPAKNT</sequence>
<reference evidence="3 4" key="1">
    <citation type="submission" date="2017-06" db="EMBL/GenBank/DDBJ databases">
        <title>Description of Rhodopirellula bahusiensis sp. nov.</title>
        <authorList>
            <person name="Kizina J."/>
            <person name="Harder J."/>
        </authorList>
    </citation>
    <scope>NUCLEOTIDE SEQUENCE [LARGE SCALE GENOMIC DNA]</scope>
    <source>
        <strain evidence="3 4">SWK21</strain>
    </source>
</reference>
<dbReference type="Proteomes" id="UP000225740">
    <property type="component" value="Unassembled WGS sequence"/>
</dbReference>
<keyword evidence="2" id="KW-0812">Transmembrane</keyword>
<evidence type="ECO:0000313" key="3">
    <source>
        <dbReference type="EMBL" id="PHQ34455.1"/>
    </source>
</evidence>
<evidence type="ECO:0000313" key="4">
    <source>
        <dbReference type="Proteomes" id="UP000225740"/>
    </source>
</evidence>
<keyword evidence="2" id="KW-1133">Transmembrane helix</keyword>
<feature type="region of interest" description="Disordered" evidence="1">
    <location>
        <begin position="114"/>
        <end position="149"/>
    </location>
</feature>